<evidence type="ECO:0000313" key="2">
    <source>
        <dbReference type="Proteomes" id="UP000253845"/>
    </source>
</evidence>
<protein>
    <submittedName>
        <fullName evidence="1">Uncharacterized protein</fullName>
    </submittedName>
</protein>
<sequence>MVLNGPRVDRAQLINPETRSGNVGCRPLYDNAVNARDYGNCKTKHTGLKEAEDATTRADVAVMSGLIVMDLHRPRRPVSFRLIWSQPRELTVTDGIHLHLGAPCRVSLT</sequence>
<reference evidence="1 2" key="1">
    <citation type="submission" date="2018-07" db="EMBL/GenBank/DDBJ databases">
        <title>Section-level genome sequencing of Aspergillus section Nigri to investigate inter- and intra-species variation.</title>
        <authorList>
            <consortium name="DOE Joint Genome Institute"/>
            <person name="Vesth T.C."/>
            <person name="Nybo J.L."/>
            <person name="Theobald S."/>
            <person name="Frisvad J.C."/>
            <person name="Larsen T.O."/>
            <person name="Nielsen K.F."/>
            <person name="Hoof J.B."/>
            <person name="Brandl J."/>
            <person name="Salamov A."/>
            <person name="Riley R."/>
            <person name="Gladden J.M."/>
            <person name="Phatale P."/>
            <person name="Nielsen M.T."/>
            <person name="Lyhne E.K."/>
            <person name="Kogle M.E."/>
            <person name="Strasser K."/>
            <person name="McDonnell E."/>
            <person name="Barry K."/>
            <person name="Clum A."/>
            <person name="Chen C."/>
            <person name="Nolan M."/>
            <person name="Sandor L."/>
            <person name="Kuo A."/>
            <person name="Lipzen A."/>
            <person name="Hainaut M."/>
            <person name="Drula E."/>
            <person name="Tsang A."/>
            <person name="Magnuson J.K."/>
            <person name="Henrissat B."/>
            <person name="Wiebenga A."/>
            <person name="Simmons B.A."/>
            <person name="Makela M.R."/>
            <person name="De vries R.P."/>
            <person name="Grigoriev I.V."/>
            <person name="Mortensen U.H."/>
            <person name="Baker S.E."/>
            <person name="Andersen M.R."/>
        </authorList>
    </citation>
    <scope>NUCLEOTIDE SEQUENCE [LARGE SCALE GENOMIC DNA]</scope>
    <source>
        <strain evidence="1 2">ATCC 13496</strain>
    </source>
</reference>
<proteinExistence type="predicted"/>
<evidence type="ECO:0000313" key="1">
    <source>
        <dbReference type="EMBL" id="RDH23835.1"/>
    </source>
</evidence>
<dbReference type="Proteomes" id="UP000253845">
    <property type="component" value="Unassembled WGS sequence"/>
</dbReference>
<dbReference type="EMBL" id="KZ851903">
    <property type="protein sequence ID" value="RDH23835.1"/>
    <property type="molecule type" value="Genomic_DNA"/>
</dbReference>
<dbReference type="AlphaFoldDB" id="A0A370C7P1"/>
<name>A0A370C7P1_ASPNG</name>
<organism evidence="1 2">
    <name type="scientific">Aspergillus niger ATCC 13496</name>
    <dbReference type="NCBI Taxonomy" id="1353008"/>
    <lineage>
        <taxon>Eukaryota</taxon>
        <taxon>Fungi</taxon>
        <taxon>Dikarya</taxon>
        <taxon>Ascomycota</taxon>
        <taxon>Pezizomycotina</taxon>
        <taxon>Eurotiomycetes</taxon>
        <taxon>Eurotiomycetidae</taxon>
        <taxon>Eurotiales</taxon>
        <taxon>Aspergillaceae</taxon>
        <taxon>Aspergillus</taxon>
        <taxon>Aspergillus subgen. Circumdati</taxon>
    </lineage>
</organism>
<gene>
    <name evidence="1" type="ORF">M747DRAFT_338136</name>
</gene>
<accession>A0A370C7P1</accession>
<dbReference type="VEuPathDB" id="FungiDB:M747DRAFT_338136"/>